<dbReference type="InterPro" id="IPR052716">
    <property type="entry name" value="MOSC_domain"/>
</dbReference>
<dbReference type="PANTHER" id="PTHR36930:SF1">
    <property type="entry name" value="MOSC DOMAIN-CONTAINING PROTEIN"/>
    <property type="match status" value="1"/>
</dbReference>
<dbReference type="InterPro" id="IPR011037">
    <property type="entry name" value="Pyrv_Knase-like_insert_dom_sf"/>
</dbReference>
<reference evidence="2 3" key="1">
    <citation type="submission" date="2020-08" db="EMBL/GenBank/DDBJ databases">
        <title>Genomic Encyclopedia of Type Strains, Phase IV (KMG-IV): sequencing the most valuable type-strain genomes for metagenomic binning, comparative biology and taxonomic classification.</title>
        <authorList>
            <person name="Goeker M."/>
        </authorList>
    </citation>
    <scope>NUCLEOTIDE SEQUENCE [LARGE SCALE GENOMIC DNA]</scope>
    <source>
        <strain evidence="2 3">DSM 26723</strain>
    </source>
</reference>
<evidence type="ECO:0000313" key="2">
    <source>
        <dbReference type="EMBL" id="MBB6092614.1"/>
    </source>
</evidence>
<dbReference type="GO" id="GO:0030170">
    <property type="term" value="F:pyridoxal phosphate binding"/>
    <property type="evidence" value="ECO:0007669"/>
    <property type="project" value="InterPro"/>
</dbReference>
<proteinExistence type="predicted"/>
<dbReference type="GO" id="GO:0003824">
    <property type="term" value="F:catalytic activity"/>
    <property type="evidence" value="ECO:0007669"/>
    <property type="project" value="InterPro"/>
</dbReference>
<dbReference type="AlphaFoldDB" id="A0A841HJ47"/>
<feature type="domain" description="MOSC" evidence="1">
    <location>
        <begin position="27"/>
        <end position="158"/>
    </location>
</feature>
<evidence type="ECO:0000259" key="1">
    <source>
        <dbReference type="PROSITE" id="PS51340"/>
    </source>
</evidence>
<dbReference type="Pfam" id="PF03473">
    <property type="entry name" value="MOSC"/>
    <property type="match status" value="1"/>
</dbReference>
<dbReference type="SUPFAM" id="SSF50800">
    <property type="entry name" value="PK beta-barrel domain-like"/>
    <property type="match status" value="1"/>
</dbReference>
<dbReference type="GO" id="GO:0030151">
    <property type="term" value="F:molybdenum ion binding"/>
    <property type="evidence" value="ECO:0007669"/>
    <property type="project" value="InterPro"/>
</dbReference>
<dbReference type="PROSITE" id="PS51340">
    <property type="entry name" value="MOSC"/>
    <property type="match status" value="1"/>
</dbReference>
<dbReference type="InterPro" id="IPR005302">
    <property type="entry name" value="MoCF_Sase_C"/>
</dbReference>
<dbReference type="EMBL" id="JACHHZ010000002">
    <property type="protein sequence ID" value="MBB6092614.1"/>
    <property type="molecule type" value="Genomic_DNA"/>
</dbReference>
<sequence length="168" mass="17883">MTLSELLSTLPQVGTVRWIGVRPSRRVPMVTADVVEARAGAGLTGDRFSGTAESKRQVTLIQAEHLETIGRLLHRDAVDPALLRRNIVVSGINLLALNGALFRIGNATFEGTGGCHPCSRMEEALGPGGYNAMRGHGGITARVIEAGLIRLGDEVRLLRGGQLGKHES</sequence>
<gene>
    <name evidence="2" type="ORF">HNQ60_001492</name>
</gene>
<comment type="caution">
    <text evidence="2">The sequence shown here is derived from an EMBL/GenBank/DDBJ whole genome shotgun (WGS) entry which is preliminary data.</text>
</comment>
<protein>
    <submittedName>
        <fullName evidence="2">MOSC domain-containing protein YiiM</fullName>
    </submittedName>
</protein>
<dbReference type="PANTHER" id="PTHR36930">
    <property type="entry name" value="METAL-SULFUR CLUSTER BIOSYNTHESIS PROTEINS YUAD-RELATED"/>
    <property type="match status" value="1"/>
</dbReference>
<keyword evidence="3" id="KW-1185">Reference proteome</keyword>
<name>A0A841HJ47_9GAMM</name>
<dbReference type="Gene3D" id="2.40.33.20">
    <property type="entry name" value="PK beta-barrel domain-like"/>
    <property type="match status" value="1"/>
</dbReference>
<dbReference type="RefSeq" id="WP_184330402.1">
    <property type="nucleotide sequence ID" value="NZ_JACHHZ010000002.1"/>
</dbReference>
<evidence type="ECO:0000313" key="3">
    <source>
        <dbReference type="Proteomes" id="UP000588068"/>
    </source>
</evidence>
<organism evidence="2 3">
    <name type="scientific">Povalibacter uvarum</name>
    <dbReference type="NCBI Taxonomy" id="732238"/>
    <lineage>
        <taxon>Bacteria</taxon>
        <taxon>Pseudomonadati</taxon>
        <taxon>Pseudomonadota</taxon>
        <taxon>Gammaproteobacteria</taxon>
        <taxon>Steroidobacterales</taxon>
        <taxon>Steroidobacteraceae</taxon>
        <taxon>Povalibacter</taxon>
    </lineage>
</organism>
<accession>A0A841HJ47</accession>
<dbReference type="Proteomes" id="UP000588068">
    <property type="component" value="Unassembled WGS sequence"/>
</dbReference>